<feature type="compositionally biased region" description="Basic residues" evidence="9">
    <location>
        <begin position="600"/>
        <end position="632"/>
    </location>
</feature>
<dbReference type="Proteomes" id="UP000183809">
    <property type="component" value="Unassembled WGS sequence"/>
</dbReference>
<evidence type="ECO:0000256" key="4">
    <source>
        <dbReference type="ARBA" id="ARBA00022741"/>
    </source>
</evidence>
<dbReference type="PANTHER" id="PTHR24419:SF18">
    <property type="entry name" value="SERINE_THREONINE-PROTEIN KINASE HASPIN"/>
    <property type="match status" value="1"/>
</dbReference>
<keyword evidence="5 11" id="KW-0418">Kinase</keyword>
<dbReference type="AlphaFoldDB" id="A0A1J9RXX4"/>
<feature type="compositionally biased region" description="Pro residues" evidence="9">
    <location>
        <begin position="127"/>
        <end position="138"/>
    </location>
</feature>
<protein>
    <recommendedName>
        <fullName evidence="1">non-specific serine/threonine protein kinase</fullName>
        <ecNumber evidence="1">2.7.11.1</ecNumber>
    </recommendedName>
</protein>
<dbReference type="GO" id="GO:0072354">
    <property type="term" value="F:histone H3T3 kinase activity"/>
    <property type="evidence" value="ECO:0007669"/>
    <property type="project" value="TreeGrafter"/>
</dbReference>
<gene>
    <name evidence="11" type="ORF">BKCO1_3900071</name>
</gene>
<feature type="compositionally biased region" description="Low complexity" evidence="9">
    <location>
        <begin position="31"/>
        <end position="42"/>
    </location>
</feature>
<feature type="region of interest" description="Disordered" evidence="9">
    <location>
        <begin position="1"/>
        <end position="209"/>
    </location>
</feature>
<sequence>MARVKTTYGKRPKATTTFSPSTDFWSSPDRAPANSKPAPAAAMDDITNTLHSLDIREKEKLEKKEARRKEKRDRAALQAIDANAASSPPANREKTAHGPANKSTTTVVPKTPQRLKKLLPPKKADPIEPPTVEQPPPQTERKHRPRGKPANIPTIRPDSDVDTATPDETTHPAAAPDQQQPRSRSRSRAPATPRRNPSSSMPAPAPDPLTIHAKPLLRLCADRQGRRAPTPFAQWAAALEPYFGVAKIAEASYGEVYRLSLRRRRQKDFGLSASDESVLKVIALKPPAPKKRPAKKKGKKTKTKKEREWEERVEGMSSVESVAGEIRVMRRMAHVPGFTNFRDVRVVKGCPPRSFARAWAEWNEGRSEEKRSIFPDPAEEGSYDDEQLWAIIEMQDAGTDLENLSMHDVGGVFGVWDIFWSVALALAKGEEEARFEHRDLHMGNICIRPANANRPIAAPSPSSITNIARNLNFTGLESTIIDYTLSRAQMTAPAASPDPDESEIAYLDLDADPALFEGDAEVEYQYEMYRCMRAAMYLGDPRADVAERWDDACESGRTWVGYHPQTNLVWLHFILHEMMKQIGEEAGEEEKRGGMCGGKARGKAKAKGGTRRKTKTTKTTKAKKKTSSKRKTVIPDSDNDDDNDHDNDDDGDNVEAPSSSSSSSSSAAAVIAKTQQQTRQEEAEEEADRAATAQLIADKRRKLHKTLRKVQKLLDVDGGRGSCWAAKGGQYGGLHSVKDLVALALEEAWLDEDDVIAVPTLDGDGEGEGEGSLLELVRGMAV</sequence>
<evidence type="ECO:0000256" key="3">
    <source>
        <dbReference type="ARBA" id="ARBA00022679"/>
    </source>
</evidence>
<dbReference type="RefSeq" id="XP_020128577.1">
    <property type="nucleotide sequence ID" value="XM_020275383.1"/>
</dbReference>
<comment type="catalytic activity">
    <reaction evidence="7">
        <text>L-threonyl-[protein] + ATP = O-phospho-L-threonyl-[protein] + ADP + H(+)</text>
        <dbReference type="Rhea" id="RHEA:46608"/>
        <dbReference type="Rhea" id="RHEA-COMP:11060"/>
        <dbReference type="Rhea" id="RHEA-COMP:11605"/>
        <dbReference type="ChEBI" id="CHEBI:15378"/>
        <dbReference type="ChEBI" id="CHEBI:30013"/>
        <dbReference type="ChEBI" id="CHEBI:30616"/>
        <dbReference type="ChEBI" id="CHEBI:61977"/>
        <dbReference type="ChEBI" id="CHEBI:456216"/>
        <dbReference type="EC" id="2.7.11.1"/>
    </reaction>
</comment>
<dbReference type="GeneID" id="31015644"/>
<evidence type="ECO:0000256" key="5">
    <source>
        <dbReference type="ARBA" id="ARBA00022777"/>
    </source>
</evidence>
<dbReference type="SMART" id="SM01331">
    <property type="entry name" value="DUF3635"/>
    <property type="match status" value="1"/>
</dbReference>
<evidence type="ECO:0000313" key="12">
    <source>
        <dbReference type="Proteomes" id="UP000183809"/>
    </source>
</evidence>
<evidence type="ECO:0000259" key="10">
    <source>
        <dbReference type="SMART" id="SM01331"/>
    </source>
</evidence>
<dbReference type="OrthoDB" id="21018at2759"/>
<dbReference type="GO" id="GO:0035556">
    <property type="term" value="P:intracellular signal transduction"/>
    <property type="evidence" value="ECO:0007669"/>
    <property type="project" value="TreeGrafter"/>
</dbReference>
<dbReference type="STRING" id="236234.A0A1J9RXX4"/>
<dbReference type="Pfam" id="PF12330">
    <property type="entry name" value="Haspin_kinase"/>
    <property type="match status" value="1"/>
</dbReference>
<organism evidence="11 12">
    <name type="scientific">Diplodia corticola</name>
    <dbReference type="NCBI Taxonomy" id="236234"/>
    <lineage>
        <taxon>Eukaryota</taxon>
        <taxon>Fungi</taxon>
        <taxon>Dikarya</taxon>
        <taxon>Ascomycota</taxon>
        <taxon>Pezizomycotina</taxon>
        <taxon>Dothideomycetes</taxon>
        <taxon>Dothideomycetes incertae sedis</taxon>
        <taxon>Botryosphaeriales</taxon>
        <taxon>Botryosphaeriaceae</taxon>
        <taxon>Diplodia</taxon>
    </lineage>
</organism>
<name>A0A1J9RXX4_9PEZI</name>
<dbReference type="EMBL" id="MNUE01000039">
    <property type="protein sequence ID" value="OJD32317.1"/>
    <property type="molecule type" value="Genomic_DNA"/>
</dbReference>
<keyword evidence="6" id="KW-0067">ATP-binding</keyword>
<feature type="compositionally biased region" description="Acidic residues" evidence="9">
    <location>
        <begin position="637"/>
        <end position="653"/>
    </location>
</feature>
<feature type="domain" description="Serine/threonine-protein kinase haspin C-terminal" evidence="10">
    <location>
        <begin position="513"/>
        <end position="635"/>
    </location>
</feature>
<evidence type="ECO:0000313" key="11">
    <source>
        <dbReference type="EMBL" id="OJD32317.1"/>
    </source>
</evidence>
<reference evidence="11 12" key="1">
    <citation type="submission" date="2016-10" db="EMBL/GenBank/DDBJ databases">
        <title>Proteomics and genomics reveal pathogen-plant mechanisms compatible with a hemibiotrophic lifestyle of Diplodia corticola.</title>
        <authorList>
            <person name="Fernandes I."/>
            <person name="De Jonge R."/>
            <person name="Van De Peer Y."/>
            <person name="Devreese B."/>
            <person name="Alves A."/>
            <person name="Esteves A.C."/>
        </authorList>
    </citation>
    <scope>NUCLEOTIDE SEQUENCE [LARGE SCALE GENOMIC DNA]</scope>
    <source>
        <strain evidence="11 12">CBS 112549</strain>
    </source>
</reference>
<evidence type="ECO:0000256" key="6">
    <source>
        <dbReference type="ARBA" id="ARBA00022840"/>
    </source>
</evidence>
<feature type="compositionally biased region" description="Basic and acidic residues" evidence="9">
    <location>
        <begin position="53"/>
        <end position="75"/>
    </location>
</feature>
<dbReference type="GO" id="GO:0005737">
    <property type="term" value="C:cytoplasm"/>
    <property type="evidence" value="ECO:0007669"/>
    <property type="project" value="TreeGrafter"/>
</dbReference>
<keyword evidence="3" id="KW-0808">Transferase</keyword>
<keyword evidence="2" id="KW-0723">Serine/threonine-protein kinase</keyword>
<dbReference type="Gene3D" id="1.10.510.10">
    <property type="entry name" value="Transferase(Phosphotransferase) domain 1"/>
    <property type="match status" value="1"/>
</dbReference>
<dbReference type="InterPro" id="IPR024604">
    <property type="entry name" value="GSG2_C"/>
</dbReference>
<dbReference type="PANTHER" id="PTHR24419">
    <property type="entry name" value="INTERLEUKIN-1 RECEPTOR-ASSOCIATED KINASE"/>
    <property type="match status" value="1"/>
</dbReference>
<dbReference type="EC" id="2.7.11.1" evidence="1"/>
<comment type="caution">
    <text evidence="11">The sequence shown here is derived from an EMBL/GenBank/DDBJ whole genome shotgun (WGS) entry which is preliminary data.</text>
</comment>
<dbReference type="Gene3D" id="3.30.200.20">
    <property type="entry name" value="Phosphorylase Kinase, domain 1"/>
    <property type="match status" value="1"/>
</dbReference>
<feature type="compositionally biased region" description="Polar residues" evidence="9">
    <location>
        <begin position="14"/>
        <end position="25"/>
    </location>
</feature>
<feature type="region of interest" description="Disordered" evidence="9">
    <location>
        <begin position="586"/>
        <end position="690"/>
    </location>
</feature>
<feature type="compositionally biased region" description="Low complexity" evidence="9">
    <location>
        <begin position="175"/>
        <end position="202"/>
    </location>
</feature>
<accession>A0A1J9RXX4</accession>
<keyword evidence="4" id="KW-0547">Nucleotide-binding</keyword>
<proteinExistence type="predicted"/>
<dbReference type="GO" id="GO:0005524">
    <property type="term" value="F:ATP binding"/>
    <property type="evidence" value="ECO:0007669"/>
    <property type="project" value="UniProtKB-KW"/>
</dbReference>
<dbReference type="GO" id="GO:0005634">
    <property type="term" value="C:nucleus"/>
    <property type="evidence" value="ECO:0007669"/>
    <property type="project" value="TreeGrafter"/>
</dbReference>
<evidence type="ECO:0000256" key="2">
    <source>
        <dbReference type="ARBA" id="ARBA00022527"/>
    </source>
</evidence>
<dbReference type="GO" id="GO:0000278">
    <property type="term" value="P:mitotic cell cycle"/>
    <property type="evidence" value="ECO:0007669"/>
    <property type="project" value="TreeGrafter"/>
</dbReference>
<evidence type="ECO:0000256" key="1">
    <source>
        <dbReference type="ARBA" id="ARBA00012513"/>
    </source>
</evidence>
<comment type="catalytic activity">
    <reaction evidence="8">
        <text>L-seryl-[protein] + ATP = O-phospho-L-seryl-[protein] + ADP + H(+)</text>
        <dbReference type="Rhea" id="RHEA:17989"/>
        <dbReference type="Rhea" id="RHEA-COMP:9863"/>
        <dbReference type="Rhea" id="RHEA-COMP:11604"/>
        <dbReference type="ChEBI" id="CHEBI:15378"/>
        <dbReference type="ChEBI" id="CHEBI:29999"/>
        <dbReference type="ChEBI" id="CHEBI:30616"/>
        <dbReference type="ChEBI" id="CHEBI:83421"/>
        <dbReference type="ChEBI" id="CHEBI:456216"/>
        <dbReference type="EC" id="2.7.11.1"/>
    </reaction>
</comment>
<feature type="region of interest" description="Disordered" evidence="9">
    <location>
        <begin position="284"/>
        <end position="312"/>
    </location>
</feature>
<keyword evidence="12" id="KW-1185">Reference proteome</keyword>
<evidence type="ECO:0000256" key="9">
    <source>
        <dbReference type="SAM" id="MobiDB-lite"/>
    </source>
</evidence>
<evidence type="ECO:0000256" key="7">
    <source>
        <dbReference type="ARBA" id="ARBA00047899"/>
    </source>
</evidence>
<feature type="compositionally biased region" description="Low complexity" evidence="9">
    <location>
        <begin position="658"/>
        <end position="678"/>
    </location>
</feature>
<feature type="compositionally biased region" description="Basic residues" evidence="9">
    <location>
        <begin position="288"/>
        <end position="304"/>
    </location>
</feature>
<evidence type="ECO:0000256" key="8">
    <source>
        <dbReference type="ARBA" id="ARBA00048679"/>
    </source>
</evidence>